<evidence type="ECO:0000313" key="3">
    <source>
        <dbReference type="Proteomes" id="UP001220324"/>
    </source>
</evidence>
<dbReference type="Pfam" id="PF13668">
    <property type="entry name" value="Ferritin_2"/>
    <property type="match status" value="1"/>
</dbReference>
<dbReference type="InterPro" id="IPR009078">
    <property type="entry name" value="Ferritin-like_SF"/>
</dbReference>
<dbReference type="PANTHER" id="PTHR31694:SF26">
    <property type="entry name" value="OS05G0151100 PROTEIN"/>
    <property type="match status" value="1"/>
</dbReference>
<sequence>MKSSSYAALIAAISTVQANPVSKRAVTDADILNYALTLEHLEATFYAQGLQNYSQADFVNAGYADPFYNNLLKVASDEKEHVSFLTSALQAAGAPTTAECTYAFPATDVDSFVALANVLEGVGVSAYLGAAASIANKQYLTDAGSILTVEARHSSYLRAAAGEVPFAQPFDNPLDFDEVYTVASPFIVSCPSSNPALPVKAFPSLTSISSGTLLAGSKVSLTTGEGFTASGHIYAAFITVTGPVWATISPTTGGYSVTIPQGVEGQSYVVLTSSNQNVSDDNILAGPAILEIGAKNGRLTTGCTGGSSNTTSNMTSAQTAQSSVSGQSTGQPMSTSRAQSSGIPAQPSSGPTATEGGAFFTGAASNVQPAFGCLAVAIAFMALL</sequence>
<dbReference type="Gene3D" id="1.20.1260.10">
    <property type="match status" value="1"/>
</dbReference>
<dbReference type="InterPro" id="IPR052965">
    <property type="entry name" value="Pigment-catalase-like"/>
</dbReference>
<proteinExistence type="predicted"/>
<dbReference type="EMBL" id="JAQIZZ010000001">
    <property type="protein sequence ID" value="KAJ5556950.1"/>
    <property type="molecule type" value="Genomic_DNA"/>
</dbReference>
<gene>
    <name evidence="2" type="ORF">N7494_000865</name>
</gene>
<dbReference type="SUPFAM" id="SSF47240">
    <property type="entry name" value="Ferritin-like"/>
    <property type="match status" value="1"/>
</dbReference>
<dbReference type="InterPro" id="IPR012347">
    <property type="entry name" value="Ferritin-like"/>
</dbReference>
<accession>A0AAD6D8J2</accession>
<organism evidence="2 3">
    <name type="scientific">Penicillium frequentans</name>
    <dbReference type="NCBI Taxonomy" id="3151616"/>
    <lineage>
        <taxon>Eukaryota</taxon>
        <taxon>Fungi</taxon>
        <taxon>Dikarya</taxon>
        <taxon>Ascomycota</taxon>
        <taxon>Pezizomycotina</taxon>
        <taxon>Eurotiomycetes</taxon>
        <taxon>Eurotiomycetidae</taxon>
        <taxon>Eurotiales</taxon>
        <taxon>Aspergillaceae</taxon>
        <taxon>Penicillium</taxon>
    </lineage>
</organism>
<feature type="region of interest" description="Disordered" evidence="1">
    <location>
        <begin position="303"/>
        <end position="354"/>
    </location>
</feature>
<dbReference type="PANTHER" id="PTHR31694">
    <property type="entry name" value="DESICCATION-LIKE PROTEIN"/>
    <property type="match status" value="1"/>
</dbReference>
<evidence type="ECO:0000313" key="2">
    <source>
        <dbReference type="EMBL" id="KAJ5556950.1"/>
    </source>
</evidence>
<dbReference type="AlphaFoldDB" id="A0AAD6D8J2"/>
<evidence type="ECO:0000256" key="1">
    <source>
        <dbReference type="SAM" id="MobiDB-lite"/>
    </source>
</evidence>
<feature type="compositionally biased region" description="Polar residues" evidence="1">
    <location>
        <begin position="324"/>
        <end position="349"/>
    </location>
</feature>
<reference evidence="2 3" key="1">
    <citation type="journal article" date="2023" name="IMA Fungus">
        <title>Comparative genomic study of the Penicillium genus elucidates a diverse pangenome and 15 lateral gene transfer events.</title>
        <authorList>
            <person name="Petersen C."/>
            <person name="Sorensen T."/>
            <person name="Nielsen M.R."/>
            <person name="Sondergaard T.E."/>
            <person name="Sorensen J.L."/>
            <person name="Fitzpatrick D.A."/>
            <person name="Frisvad J.C."/>
            <person name="Nielsen K.L."/>
        </authorList>
    </citation>
    <scope>NUCLEOTIDE SEQUENCE [LARGE SCALE GENOMIC DNA]</scope>
    <source>
        <strain evidence="2 3">IBT 35679</strain>
    </source>
</reference>
<dbReference type="CDD" id="cd00657">
    <property type="entry name" value="Ferritin_like"/>
    <property type="match status" value="1"/>
</dbReference>
<keyword evidence="3" id="KW-1185">Reference proteome</keyword>
<comment type="caution">
    <text evidence="2">The sequence shown here is derived from an EMBL/GenBank/DDBJ whole genome shotgun (WGS) entry which is preliminary data.</text>
</comment>
<feature type="compositionally biased region" description="Low complexity" evidence="1">
    <location>
        <begin position="303"/>
        <end position="323"/>
    </location>
</feature>
<protein>
    <submittedName>
        <fullName evidence="2">Ferritin-like domain-containing protein</fullName>
    </submittedName>
</protein>
<dbReference type="Proteomes" id="UP001220324">
    <property type="component" value="Unassembled WGS sequence"/>
</dbReference>
<name>A0AAD6D8J2_9EURO</name>